<evidence type="ECO:0000313" key="8">
    <source>
        <dbReference type="EMBL" id="KAF3702298.1"/>
    </source>
</evidence>
<evidence type="ECO:0000256" key="4">
    <source>
        <dbReference type="ARBA" id="ARBA00022837"/>
    </source>
</evidence>
<dbReference type="GO" id="GO:0005737">
    <property type="term" value="C:cytoplasm"/>
    <property type="evidence" value="ECO:0007669"/>
    <property type="project" value="TreeGrafter"/>
</dbReference>
<dbReference type="SMART" id="SM00335">
    <property type="entry name" value="ANX"/>
    <property type="match status" value="4"/>
</dbReference>
<dbReference type="FunFam" id="1.10.220.10:FF:000005">
    <property type="entry name" value="Annexin"/>
    <property type="match status" value="1"/>
</dbReference>
<reference evidence="9" key="2">
    <citation type="submission" date="2019-02" db="EMBL/GenBank/DDBJ databases">
        <title>Opniocepnalus argus Var Kimnra genome.</title>
        <authorList>
            <person name="Zhou C."/>
            <person name="Xiao S."/>
        </authorList>
    </citation>
    <scope>NUCLEOTIDE SEQUENCE [LARGE SCALE GENOMIC DNA]</scope>
</reference>
<dbReference type="FunFam" id="1.10.220.10:FF:000001">
    <property type="entry name" value="Annexin"/>
    <property type="match status" value="1"/>
</dbReference>
<proteinExistence type="inferred from homology"/>
<dbReference type="GO" id="GO:0005509">
    <property type="term" value="F:calcium ion binding"/>
    <property type="evidence" value="ECO:0007669"/>
    <property type="project" value="InterPro"/>
</dbReference>
<gene>
    <name evidence="8" type="ORF">EXN66_Car017986</name>
</gene>
<dbReference type="EMBL" id="CM015728">
    <property type="protein sequence ID" value="KAF3702298.1"/>
    <property type="molecule type" value="Genomic_DNA"/>
</dbReference>
<dbReference type="PROSITE" id="PS51897">
    <property type="entry name" value="ANNEXIN_2"/>
    <property type="match status" value="4"/>
</dbReference>
<dbReference type="GO" id="GO:0007165">
    <property type="term" value="P:signal transduction"/>
    <property type="evidence" value="ECO:0007669"/>
    <property type="project" value="TreeGrafter"/>
</dbReference>
<keyword evidence="2" id="KW-0597">Phosphoprotein</keyword>
<evidence type="ECO:0000256" key="7">
    <source>
        <dbReference type="RuleBase" id="RU003540"/>
    </source>
</evidence>
<dbReference type="PRINTS" id="PR00196">
    <property type="entry name" value="ANNEXIN"/>
</dbReference>
<dbReference type="PANTHER" id="PTHR10502">
    <property type="entry name" value="ANNEXIN"/>
    <property type="match status" value="1"/>
</dbReference>
<keyword evidence="9" id="KW-1185">Reference proteome</keyword>
<dbReference type="PROSITE" id="PS00223">
    <property type="entry name" value="ANNEXIN_1"/>
    <property type="match status" value="2"/>
</dbReference>
<dbReference type="GO" id="GO:0005634">
    <property type="term" value="C:nucleus"/>
    <property type="evidence" value="ECO:0007669"/>
    <property type="project" value="TreeGrafter"/>
</dbReference>
<evidence type="ECO:0000256" key="5">
    <source>
        <dbReference type="ARBA" id="ARBA00023216"/>
    </source>
</evidence>
<dbReference type="FunFam" id="1.10.220.10:FF:000002">
    <property type="entry name" value="Annexin"/>
    <property type="match status" value="1"/>
</dbReference>
<dbReference type="SUPFAM" id="SSF47874">
    <property type="entry name" value="Annexin"/>
    <property type="match status" value="1"/>
</dbReference>
<protein>
    <recommendedName>
        <fullName evidence="7">Annexin</fullName>
    </recommendedName>
</protein>
<evidence type="ECO:0000256" key="6">
    <source>
        <dbReference type="ARBA" id="ARBA00023302"/>
    </source>
</evidence>
<dbReference type="Gene3D" id="1.10.220.10">
    <property type="entry name" value="Annexin"/>
    <property type="match status" value="4"/>
</dbReference>
<dbReference type="FunFam" id="1.10.220.10:FF:000003">
    <property type="entry name" value="Annexin"/>
    <property type="match status" value="1"/>
</dbReference>
<dbReference type="GO" id="GO:0001786">
    <property type="term" value="F:phosphatidylserine binding"/>
    <property type="evidence" value="ECO:0007669"/>
    <property type="project" value="TreeGrafter"/>
</dbReference>
<evidence type="ECO:0000313" key="9">
    <source>
        <dbReference type="Proteomes" id="UP000503349"/>
    </source>
</evidence>
<dbReference type="Pfam" id="PF00191">
    <property type="entry name" value="Annexin"/>
    <property type="match status" value="4"/>
</dbReference>
<evidence type="ECO:0000256" key="3">
    <source>
        <dbReference type="ARBA" id="ARBA00022737"/>
    </source>
</evidence>
<dbReference type="GO" id="GO:0071385">
    <property type="term" value="P:cellular response to glucocorticoid stimulus"/>
    <property type="evidence" value="ECO:0007669"/>
    <property type="project" value="TreeGrafter"/>
</dbReference>
<keyword evidence="3 7" id="KW-0677">Repeat</keyword>
<keyword evidence="4 7" id="KW-0106">Calcium</keyword>
<dbReference type="GO" id="GO:0006909">
    <property type="term" value="P:phagocytosis"/>
    <property type="evidence" value="ECO:0007669"/>
    <property type="project" value="TreeGrafter"/>
</dbReference>
<accession>A0A6G1QJ69</accession>
<comment type="similarity">
    <text evidence="1 7">Belongs to the annexin family.</text>
</comment>
<dbReference type="InterPro" id="IPR018252">
    <property type="entry name" value="Annexin_repeat_CS"/>
</dbReference>
<sequence>MCSLVTHSVNFPAKMAFFKKFFDHNIRQRDPKDDSNSVGKPKAPYYGTVTPYSNFNATNDVSVLKSAIERVDEDVITAILVKRSNEQRQKIKTVYEASTGKKLEAALQKALKSDFEDFCLSLLMTPAQFDAHLLRKATHGLGTSEHVLVEILATRSNQEIREIKRVFKEEYKKDLEDVIKSETAGDFTKALLAMLKANRDESTVVDMALAKKDAETLFESGEHRKGTDVTAFIDILTLRSGPQLSKTFQQYATISNTTLPKALKMELKGDIEDCLIDIVKCAWNTPAFFAEKLHLAMKGLGTSEATLIRVLVSRSEVDLKKVIEEYKGMYGITLHDHIVKETSGHIQKALLGLL</sequence>
<dbReference type="PANTHER" id="PTHR10502:SF237">
    <property type="entry name" value="ANNEXIN"/>
    <property type="match status" value="1"/>
</dbReference>
<dbReference type="GO" id="GO:0012506">
    <property type="term" value="C:vesicle membrane"/>
    <property type="evidence" value="ECO:0007669"/>
    <property type="project" value="TreeGrafter"/>
</dbReference>
<dbReference type="InterPro" id="IPR037104">
    <property type="entry name" value="Annexin_sf"/>
</dbReference>
<keyword evidence="6 7" id="KW-0111">Calcium/phospholipid-binding</keyword>
<dbReference type="AlphaFoldDB" id="A0A6G1QJ69"/>
<reference evidence="8 9" key="1">
    <citation type="submission" date="2019-02" db="EMBL/GenBank/DDBJ databases">
        <title>Opniocepnalus argus genome.</title>
        <authorList>
            <person name="Zhou C."/>
            <person name="Xiao S."/>
        </authorList>
    </citation>
    <scope>NUCLEOTIDE SEQUENCE [LARGE SCALE GENOMIC DNA]</scope>
    <source>
        <strain evidence="8">OARG1902GOOAL</strain>
        <tissue evidence="8">Muscle</tissue>
    </source>
</reference>
<dbReference type="Proteomes" id="UP000503349">
    <property type="component" value="Chromosome 17"/>
</dbReference>
<comment type="domain">
    <text evidence="7">A pair of annexin repeats may form one binding site for calcium and phospholipid.</text>
</comment>
<name>A0A6G1QJ69_CHAAH</name>
<dbReference type="InterPro" id="IPR001464">
    <property type="entry name" value="Annexin"/>
</dbReference>
<evidence type="ECO:0000256" key="1">
    <source>
        <dbReference type="ARBA" id="ARBA00007831"/>
    </source>
</evidence>
<dbReference type="InterPro" id="IPR018502">
    <property type="entry name" value="Annexin_repeat"/>
</dbReference>
<organism evidence="8 9">
    <name type="scientific">Channa argus</name>
    <name type="common">Northern snakehead</name>
    <name type="synonym">Ophicephalus argus</name>
    <dbReference type="NCBI Taxonomy" id="215402"/>
    <lineage>
        <taxon>Eukaryota</taxon>
        <taxon>Metazoa</taxon>
        <taxon>Chordata</taxon>
        <taxon>Craniata</taxon>
        <taxon>Vertebrata</taxon>
        <taxon>Euteleostomi</taxon>
        <taxon>Actinopterygii</taxon>
        <taxon>Neopterygii</taxon>
        <taxon>Teleostei</taxon>
        <taxon>Neoteleostei</taxon>
        <taxon>Acanthomorphata</taxon>
        <taxon>Anabantaria</taxon>
        <taxon>Anabantiformes</taxon>
        <taxon>Channoidei</taxon>
        <taxon>Channidae</taxon>
        <taxon>Channa</taxon>
    </lineage>
</organism>
<evidence type="ECO:0000256" key="2">
    <source>
        <dbReference type="ARBA" id="ARBA00022553"/>
    </source>
</evidence>
<dbReference type="GO" id="GO:0005886">
    <property type="term" value="C:plasma membrane"/>
    <property type="evidence" value="ECO:0007669"/>
    <property type="project" value="TreeGrafter"/>
</dbReference>
<keyword evidence="5 7" id="KW-0041">Annexin</keyword>
<dbReference type="GO" id="GO:0005544">
    <property type="term" value="F:calcium-dependent phospholipid binding"/>
    <property type="evidence" value="ECO:0007669"/>
    <property type="project" value="UniProtKB-KW"/>
</dbReference>